<dbReference type="HAMAP" id="MF_01966">
    <property type="entry name" value="NADHX_epimerase"/>
    <property type="match status" value="1"/>
</dbReference>
<dbReference type="GO" id="GO:0046496">
    <property type="term" value="P:nicotinamide nucleotide metabolic process"/>
    <property type="evidence" value="ECO:0007669"/>
    <property type="project" value="UniProtKB-UniRule"/>
</dbReference>
<dbReference type="PANTHER" id="PTHR12592">
    <property type="entry name" value="ATP-DEPENDENT (S)-NAD(P)H-HYDRATE DEHYDRATASE FAMILY MEMBER"/>
    <property type="match status" value="1"/>
</dbReference>
<dbReference type="PIRSF" id="PIRSF017184">
    <property type="entry name" value="Nnr"/>
    <property type="match status" value="1"/>
</dbReference>
<evidence type="ECO:0000256" key="17">
    <source>
        <dbReference type="HAMAP-Rule" id="MF_01965"/>
    </source>
</evidence>
<dbReference type="Proteomes" id="UP000293296">
    <property type="component" value="Chromosome"/>
</dbReference>
<dbReference type="InterPro" id="IPR036652">
    <property type="entry name" value="YjeF_N_dom_sf"/>
</dbReference>
<comment type="catalytic activity">
    <reaction evidence="1 18 19">
        <text>(6R)-NADHX = (6S)-NADHX</text>
        <dbReference type="Rhea" id="RHEA:32215"/>
        <dbReference type="ChEBI" id="CHEBI:64074"/>
        <dbReference type="ChEBI" id="CHEBI:64075"/>
        <dbReference type="EC" id="5.1.99.6"/>
    </reaction>
</comment>
<keyword evidence="5 18" id="KW-0479">Metal-binding</keyword>
<feature type="binding site" evidence="17">
    <location>
        <begin position="426"/>
        <end position="430"/>
    </location>
    <ligand>
        <name>AMP</name>
        <dbReference type="ChEBI" id="CHEBI:456215"/>
    </ligand>
</feature>
<keyword evidence="6 17" id="KW-0547">Nucleotide-binding</keyword>
<evidence type="ECO:0000256" key="13">
    <source>
        <dbReference type="ARBA" id="ARBA00023268"/>
    </source>
</evidence>
<organism evidence="22 23">
    <name type="scientific">Solidesulfovibrio carbinolicus</name>
    <dbReference type="NCBI Taxonomy" id="296842"/>
    <lineage>
        <taxon>Bacteria</taxon>
        <taxon>Pseudomonadati</taxon>
        <taxon>Thermodesulfobacteriota</taxon>
        <taxon>Desulfovibrionia</taxon>
        <taxon>Desulfovibrionales</taxon>
        <taxon>Desulfovibrionaceae</taxon>
        <taxon>Solidesulfovibrio</taxon>
    </lineage>
</organism>
<name>A0A4P6HJD6_9BACT</name>
<comment type="cofactor">
    <cofactor evidence="17">
        <name>Mg(2+)</name>
        <dbReference type="ChEBI" id="CHEBI:18420"/>
    </cofactor>
</comment>
<evidence type="ECO:0000256" key="5">
    <source>
        <dbReference type="ARBA" id="ARBA00022723"/>
    </source>
</evidence>
<evidence type="ECO:0000256" key="15">
    <source>
        <dbReference type="ARBA" id="ARBA00048238"/>
    </source>
</evidence>
<keyword evidence="11 18" id="KW-0413">Isomerase</keyword>
<keyword evidence="7 17" id="KW-0067">ATP-binding</keyword>
<keyword evidence="9 18" id="KW-0630">Potassium</keyword>
<evidence type="ECO:0000256" key="6">
    <source>
        <dbReference type="ARBA" id="ARBA00022741"/>
    </source>
</evidence>
<dbReference type="AlphaFoldDB" id="A0A4P6HJD6"/>
<dbReference type="HAMAP" id="MF_01965">
    <property type="entry name" value="NADHX_dehydratase"/>
    <property type="match status" value="1"/>
</dbReference>
<evidence type="ECO:0000256" key="3">
    <source>
        <dbReference type="ARBA" id="ARBA00006001"/>
    </source>
</evidence>
<feature type="binding site" evidence="18">
    <location>
        <begin position="67"/>
        <end position="71"/>
    </location>
    <ligand>
        <name>(6S)-NADPHX</name>
        <dbReference type="ChEBI" id="CHEBI:64076"/>
    </ligand>
</feature>
<dbReference type="SUPFAM" id="SSF64153">
    <property type="entry name" value="YjeF N-terminal domain-like"/>
    <property type="match status" value="1"/>
</dbReference>
<evidence type="ECO:0000256" key="18">
    <source>
        <dbReference type="HAMAP-Rule" id="MF_01966"/>
    </source>
</evidence>
<comment type="function">
    <text evidence="17">Catalyzes the dehydration of the S-form of NAD(P)HX at the expense of ADP, which is converted to AMP. Together with NAD(P)HX epimerase, which catalyzes the epimerization of the S- and R-forms, the enzyme allows the repair of both epimers of NAD(P)HX, a damaged form of NAD(P)H that is a result of enzymatic or heat-dependent hydration.</text>
</comment>
<evidence type="ECO:0000256" key="19">
    <source>
        <dbReference type="PIRNR" id="PIRNR017184"/>
    </source>
</evidence>
<feature type="binding site" evidence="18">
    <location>
        <position position="172"/>
    </location>
    <ligand>
        <name>K(+)</name>
        <dbReference type="ChEBI" id="CHEBI:29103"/>
    </ligand>
</feature>
<evidence type="ECO:0000256" key="4">
    <source>
        <dbReference type="ARBA" id="ARBA00009524"/>
    </source>
</evidence>
<reference evidence="22 23" key="1">
    <citation type="submission" date="2018-02" db="EMBL/GenBank/DDBJ databases">
        <title>Genome sequence of Desulfovibrio carbinolicus DSM 3852.</title>
        <authorList>
            <person name="Wilbanks E."/>
            <person name="Skennerton C.T."/>
            <person name="Orphan V.J."/>
        </authorList>
    </citation>
    <scope>NUCLEOTIDE SEQUENCE [LARGE SCALE GENOMIC DNA]</scope>
    <source>
        <strain evidence="22 23">DSM 3852</strain>
    </source>
</reference>
<dbReference type="Pfam" id="PF03853">
    <property type="entry name" value="YjeF_N"/>
    <property type="match status" value="1"/>
</dbReference>
<dbReference type="EMBL" id="CP026538">
    <property type="protein sequence ID" value="QAZ67207.1"/>
    <property type="molecule type" value="Genomic_DNA"/>
</dbReference>
<dbReference type="PROSITE" id="PS51383">
    <property type="entry name" value="YJEF_C_3"/>
    <property type="match status" value="1"/>
</dbReference>
<dbReference type="EC" id="4.2.1.136" evidence="19"/>
<evidence type="ECO:0000256" key="1">
    <source>
        <dbReference type="ARBA" id="ARBA00000013"/>
    </source>
</evidence>
<evidence type="ECO:0000256" key="12">
    <source>
        <dbReference type="ARBA" id="ARBA00023239"/>
    </source>
</evidence>
<dbReference type="Gene3D" id="3.40.1190.20">
    <property type="match status" value="1"/>
</dbReference>
<feature type="binding site" evidence="17">
    <location>
        <position position="339"/>
    </location>
    <ligand>
        <name>(6S)-NADPHX</name>
        <dbReference type="ChEBI" id="CHEBI:64076"/>
    </ligand>
</feature>
<sequence length="514" mass="52085">MPQDASPFDPLPTPEEIAGWDQASVAECGMSFLTLMENASREAYHALVGEVGEVAGKRVLLLAGPGNNGGDAVALARHLHNRSADVTLALARPRGRYTGAAGYNVRLAARLGLPMIPLAKADLSGAGAPDVIVDGLLGTGFRGALRPDMAAVVEAVNRLAGRSYIFALDIPSGLDGLHGRPSPVAVRADATVTFEAAKTGLAAAPAAPFVGKLLVRDIGIPTLIKERHPCRAGRIAPRVMGLIGPADPLLHKGSAGRVVVVGGSRGLTGAPLLAGLTALRAGSGLVSVACPGAVEIALKAGYPDVMTMPMGTGGHFTAAEAQAVREFAAGAGALALGPGLGRHPDTAGFLANLLPLPCPVVLDADALHFLADDRELAAKVGENAVMTPHPGEAARLLGKDIPGVEADRMASARELAARYGCVAVLKGPATVVATPEGYVAVSPVIAPNLAVGGSGDVLSGLLASLLARHLSPLLAASLAVYWHGRAGEALADAYPARGNLASEIADMLPRAATE</sequence>
<dbReference type="EC" id="5.1.99.6" evidence="19"/>
<comment type="function">
    <text evidence="14 19">Bifunctional enzyme that catalyzes the epimerization of the S- and R-forms of NAD(P)HX and the dehydration of the S-form of NAD(P)HX at the expense of ADP, which is converted to AMP. This allows the repair of both epimers of NAD(P)HX, a damaged form of NAD(P)H that is a result of enzymatic or heat-dependent hydration.</text>
</comment>
<dbReference type="InterPro" id="IPR000631">
    <property type="entry name" value="CARKD"/>
</dbReference>
<proteinExistence type="inferred from homology"/>
<feature type="binding site" evidence="17">
    <location>
        <position position="455"/>
    </location>
    <ligand>
        <name>AMP</name>
        <dbReference type="ChEBI" id="CHEBI:456215"/>
    </ligand>
</feature>
<dbReference type="GO" id="GO:0110051">
    <property type="term" value="P:metabolite repair"/>
    <property type="evidence" value="ECO:0007669"/>
    <property type="project" value="TreeGrafter"/>
</dbReference>
<feature type="domain" description="YjeF N-terminal" evidence="21">
    <location>
        <begin position="17"/>
        <end position="226"/>
    </location>
</feature>
<accession>A0A4P6HJD6</accession>
<dbReference type="PROSITE" id="PS51385">
    <property type="entry name" value="YJEF_N"/>
    <property type="match status" value="1"/>
</dbReference>
<dbReference type="PANTHER" id="PTHR12592:SF0">
    <property type="entry name" value="ATP-DEPENDENT (S)-NAD(P)H-HYDRATE DEHYDRATASE"/>
    <property type="match status" value="1"/>
</dbReference>
<comment type="function">
    <text evidence="18">Catalyzes the epimerization of the S- and R-forms of NAD(P)HX, a damaged form of NAD(P)H that is a result of enzymatic or heat-dependent hydration. This is a prerequisite for the S-specific NAD(P)H-hydrate dehydratase to allow the repair of both epimers of NAD(P)HX.</text>
</comment>
<keyword evidence="12 17" id="KW-0456">Lyase</keyword>
<dbReference type="RefSeq" id="WP_129351554.1">
    <property type="nucleotide sequence ID" value="NZ_CP026538.1"/>
</dbReference>
<keyword evidence="8 17" id="KW-0521">NADP</keyword>
<evidence type="ECO:0000256" key="2">
    <source>
        <dbReference type="ARBA" id="ARBA00000909"/>
    </source>
</evidence>
<feature type="binding site" evidence="17">
    <location>
        <position position="456"/>
    </location>
    <ligand>
        <name>(6S)-NADPHX</name>
        <dbReference type="ChEBI" id="CHEBI:64076"/>
    </ligand>
</feature>
<comment type="similarity">
    <text evidence="18">Belongs to the NnrE/AIBP family.</text>
</comment>
<dbReference type="InterPro" id="IPR004443">
    <property type="entry name" value="YjeF_N_dom"/>
</dbReference>
<dbReference type="NCBIfam" id="TIGR00197">
    <property type="entry name" value="yjeF_nterm"/>
    <property type="match status" value="1"/>
</dbReference>
<feature type="binding site" evidence="18">
    <location>
        <begin position="138"/>
        <end position="144"/>
    </location>
    <ligand>
        <name>(6S)-NADPHX</name>
        <dbReference type="ChEBI" id="CHEBI:64076"/>
    </ligand>
</feature>
<evidence type="ECO:0000256" key="14">
    <source>
        <dbReference type="ARBA" id="ARBA00025153"/>
    </source>
</evidence>
<comment type="cofactor">
    <cofactor evidence="18 19">
        <name>K(+)</name>
        <dbReference type="ChEBI" id="CHEBI:29103"/>
    </cofactor>
    <text evidence="18 19">Binds 1 potassium ion per subunit.</text>
</comment>
<dbReference type="InterPro" id="IPR029056">
    <property type="entry name" value="Ribokinase-like"/>
</dbReference>
<dbReference type="GO" id="GO:0046872">
    <property type="term" value="F:metal ion binding"/>
    <property type="evidence" value="ECO:0007669"/>
    <property type="project" value="UniProtKB-UniRule"/>
</dbReference>
<evidence type="ECO:0000313" key="22">
    <source>
        <dbReference type="EMBL" id="QAZ67207.1"/>
    </source>
</evidence>
<protein>
    <recommendedName>
        <fullName evidence="19">Bifunctional NAD(P)H-hydrate repair enzyme</fullName>
    </recommendedName>
    <alternativeName>
        <fullName evidence="19">Nicotinamide nucleotide repair protein</fullName>
    </alternativeName>
    <domain>
        <recommendedName>
            <fullName evidence="19">ADP-dependent (S)-NAD(P)H-hydrate dehydratase</fullName>
            <ecNumber evidence="19">4.2.1.136</ecNumber>
        </recommendedName>
        <alternativeName>
            <fullName evidence="19">ADP-dependent NAD(P)HX dehydratase</fullName>
        </alternativeName>
    </domain>
    <domain>
        <recommendedName>
            <fullName evidence="19">NAD(P)H-hydrate epimerase</fullName>
            <ecNumber evidence="19">5.1.99.6</ecNumber>
        </recommendedName>
    </domain>
</protein>
<dbReference type="GO" id="GO:0005524">
    <property type="term" value="F:ATP binding"/>
    <property type="evidence" value="ECO:0007669"/>
    <property type="project" value="UniProtKB-UniRule"/>
</dbReference>
<keyword evidence="10 17" id="KW-0520">NAD</keyword>
<feature type="domain" description="YjeF C-terminal" evidence="20">
    <location>
        <begin position="235"/>
        <end position="514"/>
    </location>
</feature>
<evidence type="ECO:0000256" key="11">
    <source>
        <dbReference type="ARBA" id="ARBA00023235"/>
    </source>
</evidence>
<comment type="similarity">
    <text evidence="17">Belongs to the NnrD/CARKD family.</text>
</comment>
<dbReference type="CDD" id="cd01171">
    <property type="entry name" value="YXKO-related"/>
    <property type="match status" value="1"/>
</dbReference>
<evidence type="ECO:0000256" key="9">
    <source>
        <dbReference type="ARBA" id="ARBA00022958"/>
    </source>
</evidence>
<dbReference type="InterPro" id="IPR017953">
    <property type="entry name" value="Carbohydrate_kinase_pred_CS"/>
</dbReference>
<evidence type="ECO:0000256" key="8">
    <source>
        <dbReference type="ARBA" id="ARBA00022857"/>
    </source>
</evidence>
<dbReference type="OrthoDB" id="9806925at2"/>
<dbReference type="KEGG" id="dcb:C3Y92_08175"/>
<comment type="similarity">
    <text evidence="3 19">In the N-terminal section; belongs to the NnrE/AIBP family.</text>
</comment>
<dbReference type="GO" id="GO:0052856">
    <property type="term" value="F:NAD(P)HX epimerase activity"/>
    <property type="evidence" value="ECO:0007669"/>
    <property type="project" value="UniProtKB-UniRule"/>
</dbReference>
<gene>
    <name evidence="17" type="primary">nnrD</name>
    <name evidence="18" type="synonym">nnrE</name>
    <name evidence="22" type="ORF">C3Y92_08175</name>
</gene>
<dbReference type="GO" id="GO:0052855">
    <property type="term" value="F:ADP-dependent NAD(P)H-hydrate dehydratase activity"/>
    <property type="evidence" value="ECO:0007669"/>
    <property type="project" value="UniProtKB-UniRule"/>
</dbReference>
<keyword evidence="23" id="KW-1185">Reference proteome</keyword>
<comment type="catalytic activity">
    <reaction evidence="16 17 19">
        <text>(6S)-NADPHX + ADP = AMP + phosphate + NADPH + H(+)</text>
        <dbReference type="Rhea" id="RHEA:32235"/>
        <dbReference type="ChEBI" id="CHEBI:15378"/>
        <dbReference type="ChEBI" id="CHEBI:43474"/>
        <dbReference type="ChEBI" id="CHEBI:57783"/>
        <dbReference type="ChEBI" id="CHEBI:64076"/>
        <dbReference type="ChEBI" id="CHEBI:456215"/>
        <dbReference type="ChEBI" id="CHEBI:456216"/>
        <dbReference type="EC" id="4.2.1.136"/>
    </reaction>
</comment>
<comment type="subunit">
    <text evidence="17">Homotetramer.</text>
</comment>
<comment type="similarity">
    <text evidence="4 19">In the C-terminal section; belongs to the NnrD/CARKD family.</text>
</comment>
<comment type="catalytic activity">
    <reaction evidence="2 18 19">
        <text>(6R)-NADPHX = (6S)-NADPHX</text>
        <dbReference type="Rhea" id="RHEA:32227"/>
        <dbReference type="ChEBI" id="CHEBI:64076"/>
        <dbReference type="ChEBI" id="CHEBI:64077"/>
        <dbReference type="EC" id="5.1.99.6"/>
    </reaction>
</comment>
<dbReference type="InterPro" id="IPR030677">
    <property type="entry name" value="Nnr"/>
</dbReference>
<evidence type="ECO:0000256" key="7">
    <source>
        <dbReference type="ARBA" id="ARBA00022840"/>
    </source>
</evidence>
<feature type="binding site" evidence="18">
    <location>
        <position position="169"/>
    </location>
    <ligand>
        <name>(6S)-NADPHX</name>
        <dbReference type="ChEBI" id="CHEBI:64076"/>
    </ligand>
</feature>
<dbReference type="NCBIfam" id="TIGR00196">
    <property type="entry name" value="yjeF_cterm"/>
    <property type="match status" value="1"/>
</dbReference>
<dbReference type="SUPFAM" id="SSF53613">
    <property type="entry name" value="Ribokinase-like"/>
    <property type="match status" value="1"/>
</dbReference>
<dbReference type="Gene3D" id="3.40.50.10260">
    <property type="entry name" value="YjeF N-terminal domain"/>
    <property type="match status" value="1"/>
</dbReference>
<dbReference type="Pfam" id="PF01256">
    <property type="entry name" value="Carb_kinase"/>
    <property type="match status" value="1"/>
</dbReference>
<feature type="binding site" evidence="17">
    <location>
        <position position="270"/>
    </location>
    <ligand>
        <name>(6S)-NADPHX</name>
        <dbReference type="ChEBI" id="CHEBI:64076"/>
    </ligand>
</feature>
<evidence type="ECO:0000313" key="23">
    <source>
        <dbReference type="Proteomes" id="UP000293296"/>
    </source>
</evidence>
<comment type="catalytic activity">
    <reaction evidence="15 17 19">
        <text>(6S)-NADHX + ADP = AMP + phosphate + NADH + H(+)</text>
        <dbReference type="Rhea" id="RHEA:32223"/>
        <dbReference type="ChEBI" id="CHEBI:15378"/>
        <dbReference type="ChEBI" id="CHEBI:43474"/>
        <dbReference type="ChEBI" id="CHEBI:57945"/>
        <dbReference type="ChEBI" id="CHEBI:64074"/>
        <dbReference type="ChEBI" id="CHEBI:456215"/>
        <dbReference type="ChEBI" id="CHEBI:456216"/>
        <dbReference type="EC" id="4.2.1.136"/>
    </reaction>
</comment>
<comment type="caution">
    <text evidence="18">Lacks conserved residue(s) required for the propagation of feature annotation.</text>
</comment>
<feature type="binding site" evidence="18">
    <location>
        <position position="134"/>
    </location>
    <ligand>
        <name>K(+)</name>
        <dbReference type="ChEBI" id="CHEBI:29103"/>
    </ligand>
</feature>
<evidence type="ECO:0000256" key="10">
    <source>
        <dbReference type="ARBA" id="ARBA00023027"/>
    </source>
</evidence>
<evidence type="ECO:0000259" key="20">
    <source>
        <dbReference type="PROSITE" id="PS51383"/>
    </source>
</evidence>
<evidence type="ECO:0000256" key="16">
    <source>
        <dbReference type="ARBA" id="ARBA00049209"/>
    </source>
</evidence>
<feature type="binding site" evidence="18">
    <location>
        <position position="68"/>
    </location>
    <ligand>
        <name>K(+)</name>
        <dbReference type="ChEBI" id="CHEBI:29103"/>
    </ligand>
</feature>
<evidence type="ECO:0000259" key="21">
    <source>
        <dbReference type="PROSITE" id="PS51385"/>
    </source>
</evidence>
<feature type="binding site" evidence="17">
    <location>
        <position position="389"/>
    </location>
    <ligand>
        <name>(6S)-NADPHX</name>
        <dbReference type="ChEBI" id="CHEBI:64076"/>
    </ligand>
</feature>
<dbReference type="PROSITE" id="PS01050">
    <property type="entry name" value="YJEF_C_2"/>
    <property type="match status" value="1"/>
</dbReference>
<keyword evidence="13" id="KW-0511">Multifunctional enzyme</keyword>